<organism evidence="1 2">
    <name type="scientific">Trichomalopsis sarcophagae</name>
    <dbReference type="NCBI Taxonomy" id="543379"/>
    <lineage>
        <taxon>Eukaryota</taxon>
        <taxon>Metazoa</taxon>
        <taxon>Ecdysozoa</taxon>
        <taxon>Arthropoda</taxon>
        <taxon>Hexapoda</taxon>
        <taxon>Insecta</taxon>
        <taxon>Pterygota</taxon>
        <taxon>Neoptera</taxon>
        <taxon>Endopterygota</taxon>
        <taxon>Hymenoptera</taxon>
        <taxon>Apocrita</taxon>
        <taxon>Proctotrupomorpha</taxon>
        <taxon>Chalcidoidea</taxon>
        <taxon>Pteromalidae</taxon>
        <taxon>Pteromalinae</taxon>
        <taxon>Trichomalopsis</taxon>
    </lineage>
</organism>
<gene>
    <name evidence="1" type="ORF">TSAR_010172</name>
</gene>
<reference evidence="1 2" key="1">
    <citation type="journal article" date="2017" name="Curr. Biol.">
        <title>The Evolution of Venom by Co-option of Single-Copy Genes.</title>
        <authorList>
            <person name="Martinson E.O."/>
            <person name="Mrinalini"/>
            <person name="Kelkar Y.D."/>
            <person name="Chang C.H."/>
            <person name="Werren J.H."/>
        </authorList>
    </citation>
    <scope>NUCLEOTIDE SEQUENCE [LARGE SCALE GENOMIC DNA]</scope>
    <source>
        <strain evidence="1 2">Alberta</strain>
        <tissue evidence="1">Whole body</tissue>
    </source>
</reference>
<comment type="caution">
    <text evidence="1">The sequence shown here is derived from an EMBL/GenBank/DDBJ whole genome shotgun (WGS) entry which is preliminary data.</text>
</comment>
<dbReference type="EMBL" id="NNAY01002267">
    <property type="protein sequence ID" value="OXU21673.1"/>
    <property type="molecule type" value="Genomic_DNA"/>
</dbReference>
<proteinExistence type="predicted"/>
<name>A0A232ETJ8_9HYME</name>
<accession>A0A232ETJ8</accession>
<evidence type="ECO:0000313" key="1">
    <source>
        <dbReference type="EMBL" id="OXU21673.1"/>
    </source>
</evidence>
<dbReference type="Proteomes" id="UP000215335">
    <property type="component" value="Unassembled WGS sequence"/>
</dbReference>
<dbReference type="AlphaFoldDB" id="A0A232ETJ8"/>
<sequence>MTVCTYKHAVLADLVMFKCNYCVESVIDVLKVTPDEFDVCSFAFRLVKLFKNSLLSQFLLNHLGSAFYLIALASKKYRSV</sequence>
<protein>
    <submittedName>
        <fullName evidence="1">Uncharacterized protein</fullName>
    </submittedName>
</protein>
<evidence type="ECO:0000313" key="2">
    <source>
        <dbReference type="Proteomes" id="UP000215335"/>
    </source>
</evidence>
<keyword evidence="2" id="KW-1185">Reference proteome</keyword>